<dbReference type="EMBL" id="JAVLET010000010">
    <property type="protein sequence ID" value="KAL0467169.1"/>
    <property type="molecule type" value="Genomic_DNA"/>
</dbReference>
<comment type="caution">
    <text evidence="2">The sequence shown here is derived from an EMBL/GenBank/DDBJ whole genome shotgun (WGS) entry which is preliminary data.</text>
</comment>
<feature type="compositionally biased region" description="Polar residues" evidence="1">
    <location>
        <begin position="75"/>
        <end position="84"/>
    </location>
</feature>
<protein>
    <submittedName>
        <fullName evidence="2">Uncharacterized protein</fullName>
    </submittedName>
</protein>
<proteinExistence type="predicted"/>
<organism evidence="2 3">
    <name type="scientific">Neurospora intermedia</name>
    <dbReference type="NCBI Taxonomy" id="5142"/>
    <lineage>
        <taxon>Eukaryota</taxon>
        <taxon>Fungi</taxon>
        <taxon>Dikarya</taxon>
        <taxon>Ascomycota</taxon>
        <taxon>Pezizomycotina</taxon>
        <taxon>Sordariomycetes</taxon>
        <taxon>Sordariomycetidae</taxon>
        <taxon>Sordariales</taxon>
        <taxon>Sordariaceae</taxon>
        <taxon>Neurospora</taxon>
    </lineage>
</organism>
<feature type="region of interest" description="Disordered" evidence="1">
    <location>
        <begin position="72"/>
        <end position="100"/>
    </location>
</feature>
<gene>
    <name evidence="2" type="ORF">QR685DRAFT_574623</name>
</gene>
<name>A0ABR3D394_NEUIN</name>
<reference evidence="2 3" key="1">
    <citation type="submission" date="2023-09" db="EMBL/GenBank/DDBJ databases">
        <title>Multi-omics analysis of a traditional fermented food reveals byproduct-associated fungal strains for waste-to-food upcycling.</title>
        <authorList>
            <consortium name="Lawrence Berkeley National Laboratory"/>
            <person name="Rekdal V.M."/>
            <person name="Villalobos-Escobedo J.M."/>
            <person name="Rodriguez-Valeron N."/>
            <person name="Garcia M.O."/>
            <person name="Vasquez D.P."/>
            <person name="Damayanti I."/>
            <person name="Sorensen P.M."/>
            <person name="Baidoo E.E."/>
            <person name="De Carvalho A.C."/>
            <person name="Riley R."/>
            <person name="Lipzen A."/>
            <person name="He G."/>
            <person name="Yan M."/>
            <person name="Haridas S."/>
            <person name="Daum C."/>
            <person name="Yoshinaga Y."/>
            <person name="Ng V."/>
            <person name="Grigoriev I.V."/>
            <person name="Munk R."/>
            <person name="Nuraida L."/>
            <person name="Wijaya C.H."/>
            <person name="Morales P.-C."/>
            <person name="Keasling J.D."/>
        </authorList>
    </citation>
    <scope>NUCLEOTIDE SEQUENCE [LARGE SCALE GENOMIC DNA]</scope>
    <source>
        <strain evidence="2 3">FGSC 2613</strain>
    </source>
</reference>
<evidence type="ECO:0000313" key="3">
    <source>
        <dbReference type="Proteomes" id="UP001451303"/>
    </source>
</evidence>
<keyword evidence="3" id="KW-1185">Reference proteome</keyword>
<evidence type="ECO:0000313" key="2">
    <source>
        <dbReference type="EMBL" id="KAL0467169.1"/>
    </source>
</evidence>
<sequence length="100" mass="11173">MRIDHQINAQEVHARSYMGLAIRRIQPFVRIGHVNTSFVCNRIGVTGRRKRSHATVGKTVVQLQAETGRWAFFPTGSSHPNGKSRTLVLGEQGRTDLLGH</sequence>
<evidence type="ECO:0000256" key="1">
    <source>
        <dbReference type="SAM" id="MobiDB-lite"/>
    </source>
</evidence>
<dbReference type="Proteomes" id="UP001451303">
    <property type="component" value="Unassembled WGS sequence"/>
</dbReference>
<accession>A0ABR3D394</accession>